<evidence type="ECO:0000313" key="2">
    <source>
        <dbReference type="EMBL" id="KKR30577.1"/>
    </source>
</evidence>
<organism evidence="2 3">
    <name type="scientific">Candidatus Woesebacteria bacterium GW2011_GWA1_39_8</name>
    <dbReference type="NCBI Taxonomy" id="1618552"/>
    <lineage>
        <taxon>Bacteria</taxon>
        <taxon>Candidatus Woeseibacteriota</taxon>
    </lineage>
</organism>
<dbReference type="AlphaFoldDB" id="A0A0G0SY90"/>
<evidence type="ECO:0000313" key="3">
    <source>
        <dbReference type="Proteomes" id="UP000034793"/>
    </source>
</evidence>
<accession>A0A0G0SY90</accession>
<keyword evidence="1" id="KW-1133">Transmembrane helix</keyword>
<reference evidence="2 3" key="1">
    <citation type="journal article" date="2015" name="Nature">
        <title>rRNA introns, odd ribosomes, and small enigmatic genomes across a large radiation of phyla.</title>
        <authorList>
            <person name="Brown C.T."/>
            <person name="Hug L.A."/>
            <person name="Thomas B.C."/>
            <person name="Sharon I."/>
            <person name="Castelle C.J."/>
            <person name="Singh A."/>
            <person name="Wilkins M.J."/>
            <person name="Williams K.H."/>
            <person name="Banfield J.F."/>
        </authorList>
    </citation>
    <scope>NUCLEOTIDE SEQUENCE [LARGE SCALE GENOMIC DNA]</scope>
</reference>
<sequence length="64" mass="7169">MNSLAMGKNDKMDNGDIIPKISNKITLDKLALAKYFPIILGWTIFSITYAIIIPKKNQGSIEKE</sequence>
<keyword evidence="1" id="KW-0812">Transmembrane</keyword>
<protein>
    <submittedName>
        <fullName evidence="2">Uncharacterized protein</fullName>
    </submittedName>
</protein>
<dbReference type="EMBL" id="LBXL01000004">
    <property type="protein sequence ID" value="KKR30577.1"/>
    <property type="molecule type" value="Genomic_DNA"/>
</dbReference>
<feature type="transmembrane region" description="Helical" evidence="1">
    <location>
        <begin position="35"/>
        <end position="53"/>
    </location>
</feature>
<keyword evidence="1" id="KW-0472">Membrane</keyword>
<name>A0A0G0SY90_9BACT</name>
<dbReference type="Proteomes" id="UP000034793">
    <property type="component" value="Unassembled WGS sequence"/>
</dbReference>
<comment type="caution">
    <text evidence="2">The sequence shown here is derived from an EMBL/GenBank/DDBJ whole genome shotgun (WGS) entry which is preliminary data.</text>
</comment>
<proteinExistence type="predicted"/>
<gene>
    <name evidence="2" type="ORF">UT61_C0004G0004</name>
</gene>
<evidence type="ECO:0000256" key="1">
    <source>
        <dbReference type="SAM" id="Phobius"/>
    </source>
</evidence>